<name>A0AAV1BY12_OLDCO</name>
<dbReference type="InterPro" id="IPR036052">
    <property type="entry name" value="TrpB-like_PALP_sf"/>
</dbReference>
<dbReference type="Proteomes" id="UP001161247">
    <property type="component" value="Chromosome 1"/>
</dbReference>
<dbReference type="AlphaFoldDB" id="A0AAV1BY12"/>
<protein>
    <recommendedName>
        <fullName evidence="3">cysteine synthase</fullName>
        <ecNumber evidence="3">2.5.1.47</ecNumber>
    </recommendedName>
</protein>
<evidence type="ECO:0000313" key="10">
    <source>
        <dbReference type="Proteomes" id="UP001161247"/>
    </source>
</evidence>
<dbReference type="GO" id="GO:0006535">
    <property type="term" value="P:cysteine biosynthetic process from serine"/>
    <property type="evidence" value="ECO:0007669"/>
    <property type="project" value="InterPro"/>
</dbReference>
<dbReference type="GO" id="GO:0004124">
    <property type="term" value="F:cysteine synthase activity"/>
    <property type="evidence" value="ECO:0007669"/>
    <property type="project" value="UniProtKB-EC"/>
</dbReference>
<dbReference type="Pfam" id="PF00291">
    <property type="entry name" value="PALP"/>
    <property type="match status" value="1"/>
</dbReference>
<dbReference type="FunFam" id="3.40.50.1100:FF:000077">
    <property type="entry name" value="Cysteine synthase"/>
    <property type="match status" value="1"/>
</dbReference>
<dbReference type="InterPro" id="IPR001216">
    <property type="entry name" value="P-phosphate_BS"/>
</dbReference>
<feature type="domain" description="Tryptophan synthase beta chain-like PALP" evidence="8">
    <location>
        <begin position="53"/>
        <end position="394"/>
    </location>
</feature>
<dbReference type="InterPro" id="IPR050214">
    <property type="entry name" value="Cys_Synth/Cystath_Beta-Synth"/>
</dbReference>
<dbReference type="Gene3D" id="3.40.50.1100">
    <property type="match status" value="2"/>
</dbReference>
<dbReference type="EC" id="2.5.1.47" evidence="3"/>
<dbReference type="EMBL" id="OX459118">
    <property type="protein sequence ID" value="CAI9088231.1"/>
    <property type="molecule type" value="Genomic_DNA"/>
</dbReference>
<evidence type="ECO:0000256" key="4">
    <source>
        <dbReference type="ARBA" id="ARBA00022679"/>
    </source>
</evidence>
<keyword evidence="7" id="KW-0472">Membrane</keyword>
<keyword evidence="10" id="KW-1185">Reference proteome</keyword>
<keyword evidence="5" id="KW-0663">Pyridoxal phosphate</keyword>
<keyword evidence="7" id="KW-0812">Transmembrane</keyword>
<sequence length="427" mass="45781">MVAPPRATGAIAISLSLTILSYFLYHKSRSKSTSRKTHKTLSVEKARKGLVAAIGNTPLIRINSLSDVTGCEILGKAEFLNPGGSVKDRVAVKIIEEALESGALAQGGVITEGSAGSTAISLATVAPAYGCKCHVVIPDDVAIEKSQILEALGATVERVRPVSITHRDHYVNIARRRALEANELALKHGEGKQNESPDVTLVNGYDCNGEKQSTKFASDCKGGFFADQFENLANFRAHYEGTGPEIWEQTGGKLDAFIAAAGTGGTVAGVSRFLKEKNTKVRCFLIDPPGSGLYNKVTRGVMYTREEAEGRRLKNPFDTITEGIGINRLTENFKLAELDGAIRGTDLESVEMSRYLLKNDGLFVGSSSAMNCVGAVRVARAMGPGHTIVTILCDSGMRHLSKFYDAQYLSEHGLAPSALRLEFLGDA</sequence>
<organism evidence="9 10">
    <name type="scientific">Oldenlandia corymbosa var. corymbosa</name>
    <dbReference type="NCBI Taxonomy" id="529605"/>
    <lineage>
        <taxon>Eukaryota</taxon>
        <taxon>Viridiplantae</taxon>
        <taxon>Streptophyta</taxon>
        <taxon>Embryophyta</taxon>
        <taxon>Tracheophyta</taxon>
        <taxon>Spermatophyta</taxon>
        <taxon>Magnoliopsida</taxon>
        <taxon>eudicotyledons</taxon>
        <taxon>Gunneridae</taxon>
        <taxon>Pentapetalae</taxon>
        <taxon>asterids</taxon>
        <taxon>lamiids</taxon>
        <taxon>Gentianales</taxon>
        <taxon>Rubiaceae</taxon>
        <taxon>Rubioideae</taxon>
        <taxon>Spermacoceae</taxon>
        <taxon>Hedyotis-Oldenlandia complex</taxon>
        <taxon>Oldenlandia</taxon>
    </lineage>
</organism>
<keyword evidence="4" id="KW-0808">Transferase</keyword>
<dbReference type="InterPro" id="IPR001926">
    <property type="entry name" value="TrpB-like_PALP"/>
</dbReference>
<evidence type="ECO:0000313" key="9">
    <source>
        <dbReference type="EMBL" id="CAI9088231.1"/>
    </source>
</evidence>
<evidence type="ECO:0000256" key="1">
    <source>
        <dbReference type="ARBA" id="ARBA00001933"/>
    </source>
</evidence>
<evidence type="ECO:0000256" key="5">
    <source>
        <dbReference type="ARBA" id="ARBA00022898"/>
    </source>
</evidence>
<dbReference type="CDD" id="cd01561">
    <property type="entry name" value="CBS_like"/>
    <property type="match status" value="1"/>
</dbReference>
<dbReference type="FunFam" id="3.40.50.1100:FF:000098">
    <property type="entry name" value="Predicted protein"/>
    <property type="match status" value="1"/>
</dbReference>
<dbReference type="FunFam" id="3.40.50.1100:FF:000049">
    <property type="entry name" value="Cysteine synthase, putative"/>
    <property type="match status" value="1"/>
</dbReference>
<reference evidence="9" key="1">
    <citation type="submission" date="2023-03" db="EMBL/GenBank/DDBJ databases">
        <authorList>
            <person name="Julca I."/>
        </authorList>
    </citation>
    <scope>NUCLEOTIDE SEQUENCE</scope>
</reference>
<evidence type="ECO:0000256" key="7">
    <source>
        <dbReference type="SAM" id="Phobius"/>
    </source>
</evidence>
<proteinExistence type="inferred from homology"/>
<accession>A0AAV1BY12</accession>
<comment type="similarity">
    <text evidence="2">Belongs to the cysteine synthase/cystathionine beta-synthase family.</text>
</comment>
<gene>
    <name evidence="9" type="ORF">OLC1_LOCUS853</name>
</gene>
<evidence type="ECO:0000256" key="2">
    <source>
        <dbReference type="ARBA" id="ARBA00007103"/>
    </source>
</evidence>
<keyword evidence="7" id="KW-1133">Transmembrane helix</keyword>
<evidence type="ECO:0000256" key="3">
    <source>
        <dbReference type="ARBA" id="ARBA00012681"/>
    </source>
</evidence>
<feature type="transmembrane region" description="Helical" evidence="7">
    <location>
        <begin position="6"/>
        <end position="25"/>
    </location>
</feature>
<comment type="catalytic activity">
    <reaction evidence="6">
        <text>O-acetyl-L-serine + hydrogen sulfide = L-cysteine + acetate</text>
        <dbReference type="Rhea" id="RHEA:14829"/>
        <dbReference type="ChEBI" id="CHEBI:29919"/>
        <dbReference type="ChEBI" id="CHEBI:30089"/>
        <dbReference type="ChEBI" id="CHEBI:35235"/>
        <dbReference type="ChEBI" id="CHEBI:58340"/>
        <dbReference type="EC" id="2.5.1.47"/>
    </reaction>
</comment>
<comment type="cofactor">
    <cofactor evidence="1">
        <name>pyridoxal 5'-phosphate</name>
        <dbReference type="ChEBI" id="CHEBI:597326"/>
    </cofactor>
</comment>
<dbReference type="PANTHER" id="PTHR10314">
    <property type="entry name" value="CYSTATHIONINE BETA-SYNTHASE"/>
    <property type="match status" value="1"/>
</dbReference>
<dbReference type="PROSITE" id="PS00901">
    <property type="entry name" value="CYS_SYNTHASE"/>
    <property type="match status" value="1"/>
</dbReference>
<evidence type="ECO:0000259" key="8">
    <source>
        <dbReference type="Pfam" id="PF00291"/>
    </source>
</evidence>
<dbReference type="FunFam" id="3.40.50.1100:FF:000061">
    <property type="entry name" value="Cysteine synthase"/>
    <property type="match status" value="1"/>
</dbReference>
<evidence type="ECO:0000256" key="6">
    <source>
        <dbReference type="ARBA" id="ARBA00047931"/>
    </source>
</evidence>
<dbReference type="SUPFAM" id="SSF53686">
    <property type="entry name" value="Tryptophan synthase beta subunit-like PLP-dependent enzymes"/>
    <property type="match status" value="1"/>
</dbReference>